<evidence type="ECO:0000313" key="2">
    <source>
        <dbReference type="EMBL" id="VDK29846.1"/>
    </source>
</evidence>
<reference evidence="4" key="1">
    <citation type="submission" date="2017-02" db="UniProtKB">
        <authorList>
            <consortium name="WormBaseParasite"/>
        </authorList>
    </citation>
    <scope>IDENTIFICATION</scope>
</reference>
<proteinExistence type="predicted"/>
<reference evidence="2 3" key="2">
    <citation type="submission" date="2018-11" db="EMBL/GenBank/DDBJ databases">
        <authorList>
            <consortium name="Pathogen Informatics"/>
        </authorList>
    </citation>
    <scope>NUCLEOTIDE SEQUENCE [LARGE SCALE GENOMIC DNA]</scope>
</reference>
<dbReference type="EMBL" id="UYRR01019235">
    <property type="protein sequence ID" value="VDK29846.1"/>
    <property type="molecule type" value="Genomic_DNA"/>
</dbReference>
<accession>A0A0M3JJW1</accession>
<keyword evidence="3" id="KW-1185">Reference proteome</keyword>
<evidence type="ECO:0000313" key="3">
    <source>
        <dbReference type="Proteomes" id="UP000267096"/>
    </source>
</evidence>
<evidence type="ECO:0000313" key="4">
    <source>
        <dbReference type="WBParaSite" id="ASIM_0000793201-mRNA-1"/>
    </source>
</evidence>
<name>A0A0M3JJW1_ANISI</name>
<gene>
    <name evidence="2" type="ORF">ASIM_LOCUS7699</name>
</gene>
<dbReference type="AlphaFoldDB" id="A0A0M3JJW1"/>
<organism evidence="4">
    <name type="scientific">Anisakis simplex</name>
    <name type="common">Herring worm</name>
    <dbReference type="NCBI Taxonomy" id="6269"/>
    <lineage>
        <taxon>Eukaryota</taxon>
        <taxon>Metazoa</taxon>
        <taxon>Ecdysozoa</taxon>
        <taxon>Nematoda</taxon>
        <taxon>Chromadorea</taxon>
        <taxon>Rhabditida</taxon>
        <taxon>Spirurina</taxon>
        <taxon>Ascaridomorpha</taxon>
        <taxon>Ascaridoidea</taxon>
        <taxon>Anisakidae</taxon>
        <taxon>Anisakis</taxon>
        <taxon>Anisakis simplex complex</taxon>
    </lineage>
</organism>
<protein>
    <submittedName>
        <fullName evidence="4">Ovule protein</fullName>
    </submittedName>
</protein>
<feature type="compositionally biased region" description="Basic and acidic residues" evidence="1">
    <location>
        <begin position="1"/>
        <end position="13"/>
    </location>
</feature>
<dbReference type="WBParaSite" id="ASIM_0000793201-mRNA-1">
    <property type="protein sequence ID" value="ASIM_0000793201-mRNA-1"/>
    <property type="gene ID" value="ASIM_0000793201"/>
</dbReference>
<sequence>MDETKTEETDQKSELSANDKLSGDGIPIGLEVECEEEPMHDEIDSNSGESAVKNVDIEKVNSESGTVSVELESAKTDEQQTLSEV</sequence>
<evidence type="ECO:0000256" key="1">
    <source>
        <dbReference type="SAM" id="MobiDB-lite"/>
    </source>
</evidence>
<feature type="region of interest" description="Disordered" evidence="1">
    <location>
        <begin position="1"/>
        <end position="85"/>
    </location>
</feature>
<dbReference type="Proteomes" id="UP000267096">
    <property type="component" value="Unassembled WGS sequence"/>
</dbReference>